<evidence type="ECO:0000313" key="3">
    <source>
        <dbReference type="EMBL" id="CAA2935240.1"/>
    </source>
</evidence>
<feature type="region of interest" description="Disordered" evidence="1">
    <location>
        <begin position="82"/>
        <end position="116"/>
    </location>
</feature>
<evidence type="ECO:0000256" key="1">
    <source>
        <dbReference type="SAM" id="MobiDB-lite"/>
    </source>
</evidence>
<dbReference type="GO" id="GO:0009055">
    <property type="term" value="F:electron transfer activity"/>
    <property type="evidence" value="ECO:0007669"/>
    <property type="project" value="InterPro"/>
</dbReference>
<dbReference type="PANTHER" id="PTHR33021:SF339">
    <property type="entry name" value="OS07G0570600 PROTEIN"/>
    <property type="match status" value="1"/>
</dbReference>
<organism evidence="3 4">
    <name type="scientific">Olea europaea subsp. europaea</name>
    <dbReference type="NCBI Taxonomy" id="158383"/>
    <lineage>
        <taxon>Eukaryota</taxon>
        <taxon>Viridiplantae</taxon>
        <taxon>Streptophyta</taxon>
        <taxon>Embryophyta</taxon>
        <taxon>Tracheophyta</taxon>
        <taxon>Spermatophyta</taxon>
        <taxon>Magnoliopsida</taxon>
        <taxon>eudicotyledons</taxon>
        <taxon>Gunneridae</taxon>
        <taxon>Pentapetalae</taxon>
        <taxon>asterids</taxon>
        <taxon>lamiids</taxon>
        <taxon>Lamiales</taxon>
        <taxon>Oleaceae</taxon>
        <taxon>Oleeae</taxon>
        <taxon>Olea</taxon>
    </lineage>
</organism>
<dbReference type="InterPro" id="IPR039391">
    <property type="entry name" value="Phytocyanin-like"/>
</dbReference>
<dbReference type="Gramene" id="OE9A024229T1">
    <property type="protein sequence ID" value="OE9A024229C1"/>
    <property type="gene ID" value="OE9A024229"/>
</dbReference>
<dbReference type="SUPFAM" id="SSF49503">
    <property type="entry name" value="Cupredoxins"/>
    <property type="match status" value="1"/>
</dbReference>
<dbReference type="AlphaFoldDB" id="A0A8S0PBL6"/>
<feature type="compositionally biased region" description="Polar residues" evidence="1">
    <location>
        <begin position="84"/>
        <end position="112"/>
    </location>
</feature>
<protein>
    <submittedName>
        <fullName evidence="3">Mavicyanin</fullName>
    </submittedName>
</protein>
<accession>A0A8S0PBL6</accession>
<comment type="caution">
    <text evidence="3">The sequence shown here is derived from an EMBL/GenBank/DDBJ whole genome shotgun (WGS) entry which is preliminary data.</text>
</comment>
<dbReference type="Pfam" id="PF02298">
    <property type="entry name" value="Cu_bind_like"/>
    <property type="match status" value="1"/>
</dbReference>
<evidence type="ECO:0000313" key="4">
    <source>
        <dbReference type="Proteomes" id="UP000594638"/>
    </source>
</evidence>
<dbReference type="PANTHER" id="PTHR33021">
    <property type="entry name" value="BLUE COPPER PROTEIN"/>
    <property type="match status" value="1"/>
</dbReference>
<dbReference type="Proteomes" id="UP000594638">
    <property type="component" value="Unassembled WGS sequence"/>
</dbReference>
<proteinExistence type="predicted"/>
<name>A0A8S0PBL6_OLEEU</name>
<dbReference type="EMBL" id="CACTIH010000023">
    <property type="protein sequence ID" value="CAA2935240.1"/>
    <property type="molecule type" value="Genomic_DNA"/>
</dbReference>
<gene>
    <name evidence="3" type="ORF">OLEA9_A024229</name>
</gene>
<evidence type="ECO:0000259" key="2">
    <source>
        <dbReference type="Pfam" id="PF02298"/>
    </source>
</evidence>
<dbReference type="GO" id="GO:0005886">
    <property type="term" value="C:plasma membrane"/>
    <property type="evidence" value="ECO:0007669"/>
    <property type="project" value="TreeGrafter"/>
</dbReference>
<reference evidence="3 4" key="1">
    <citation type="submission" date="2019-12" db="EMBL/GenBank/DDBJ databases">
        <authorList>
            <person name="Alioto T."/>
            <person name="Alioto T."/>
            <person name="Gomez Garrido J."/>
        </authorList>
    </citation>
    <scope>NUCLEOTIDE SEQUENCE [LARGE SCALE GENOMIC DNA]</scope>
</reference>
<dbReference type="InterPro" id="IPR008972">
    <property type="entry name" value="Cupredoxin"/>
</dbReference>
<feature type="domain" description="Phytocyanin" evidence="2">
    <location>
        <begin position="45"/>
        <end position="77"/>
    </location>
</feature>
<dbReference type="Gene3D" id="2.60.40.420">
    <property type="entry name" value="Cupredoxins - blue copper proteins"/>
    <property type="match status" value="2"/>
</dbReference>
<keyword evidence="4" id="KW-1185">Reference proteome</keyword>
<dbReference type="OrthoDB" id="2331100at2759"/>
<sequence length="161" mass="17224">MALALFRTSMAAVYQVGDSAGWNAFGTDYRTWAATNTFQVGDSIAPIATFNTGSDSILLQTSGNHYYICAFHCQSGMKVPIEVQPSSNPSPHANDPSTPVNNMSPPENNPDTPTKPGFRGYIYPSPYLQGYDPKWSYGGSSSLSSGKLGLLIGVVSCLLVF</sequence>
<dbReference type="InterPro" id="IPR003245">
    <property type="entry name" value="Phytocyanin_dom"/>
</dbReference>